<dbReference type="PANTHER" id="PTHR31391">
    <property type="entry name" value="B3 DOMAIN-CONTAINING PROTEIN OS11G0197600-RELATED"/>
    <property type="match status" value="1"/>
</dbReference>
<evidence type="ECO:0000256" key="3">
    <source>
        <dbReference type="ARBA" id="ARBA00023163"/>
    </source>
</evidence>
<keyword evidence="1" id="KW-0805">Transcription regulation</keyword>
<sequence length="358" mass="40583">MTGKIRSPLSATEFLHIGIANATVSEAPELFAGCEVATYLTGKVPWLELPSEIGEYYRSSGAGNLDLLERCDLFSPDQKPGNHSTWHVLDAMNTSPIAHFKKYKLNALIDRDMSSLMLTHDGVLKVIWNWNDYCNEWGVNCEDVFQAYTLAPKCGKHLVGSVEGPKFRTRSELGMENAGSLMHKHYPRLLTSQALQALIKGLLGKSYNTVEGSYEEDSPLSSYIPSNQQRQRRNREELPGSHEALQAAQEYQQHLAKKSRSTIKVLNQCCVSGTYVMTLPSNYCKKMMPHGRAEVIVRDRSGHQWRMRWNWTMQPVIGAGWKAFCVHHELVKGDVLVFQKENSSSEMITFRVEIFKRQ</sequence>
<dbReference type="PANTHER" id="PTHR31391:SF156">
    <property type="entry name" value="TF-B3 DOMAIN-CONTAINING PROTEIN"/>
    <property type="match status" value="1"/>
</dbReference>
<dbReference type="Gene3D" id="2.40.330.10">
    <property type="entry name" value="DNA-binding pseudobarrel domain"/>
    <property type="match status" value="1"/>
</dbReference>
<reference evidence="7 8" key="1">
    <citation type="journal article" date="2011" name="Science">
        <title>The Selaginella genome identifies genetic changes associated with the evolution of vascular plants.</title>
        <authorList>
            <person name="Banks J.A."/>
            <person name="Nishiyama T."/>
            <person name="Hasebe M."/>
            <person name="Bowman J.L."/>
            <person name="Gribskov M."/>
            <person name="dePamphilis C."/>
            <person name="Albert V.A."/>
            <person name="Aono N."/>
            <person name="Aoyama T."/>
            <person name="Ambrose B.A."/>
            <person name="Ashton N.W."/>
            <person name="Axtell M.J."/>
            <person name="Barker E."/>
            <person name="Barker M.S."/>
            <person name="Bennetzen J.L."/>
            <person name="Bonawitz N.D."/>
            <person name="Chapple C."/>
            <person name="Cheng C."/>
            <person name="Correa L.G."/>
            <person name="Dacre M."/>
            <person name="DeBarry J."/>
            <person name="Dreyer I."/>
            <person name="Elias M."/>
            <person name="Engstrom E.M."/>
            <person name="Estelle M."/>
            <person name="Feng L."/>
            <person name="Finet C."/>
            <person name="Floyd S.K."/>
            <person name="Frommer W.B."/>
            <person name="Fujita T."/>
            <person name="Gramzow L."/>
            <person name="Gutensohn M."/>
            <person name="Harholt J."/>
            <person name="Hattori M."/>
            <person name="Heyl A."/>
            <person name="Hirai T."/>
            <person name="Hiwatashi Y."/>
            <person name="Ishikawa M."/>
            <person name="Iwata M."/>
            <person name="Karol K.G."/>
            <person name="Koehler B."/>
            <person name="Kolukisaoglu U."/>
            <person name="Kubo M."/>
            <person name="Kurata T."/>
            <person name="Lalonde S."/>
            <person name="Li K."/>
            <person name="Li Y."/>
            <person name="Litt A."/>
            <person name="Lyons E."/>
            <person name="Manning G."/>
            <person name="Maruyama T."/>
            <person name="Michael T.P."/>
            <person name="Mikami K."/>
            <person name="Miyazaki S."/>
            <person name="Morinaga S."/>
            <person name="Murata T."/>
            <person name="Mueller-Roeber B."/>
            <person name="Nelson D.R."/>
            <person name="Obara M."/>
            <person name="Oguri Y."/>
            <person name="Olmstead R.G."/>
            <person name="Onodera N."/>
            <person name="Petersen B.L."/>
            <person name="Pils B."/>
            <person name="Prigge M."/>
            <person name="Rensing S.A."/>
            <person name="Riano-Pachon D.M."/>
            <person name="Roberts A.W."/>
            <person name="Sato Y."/>
            <person name="Scheller H.V."/>
            <person name="Schulz B."/>
            <person name="Schulz C."/>
            <person name="Shakirov E.V."/>
            <person name="Shibagaki N."/>
            <person name="Shinohara N."/>
            <person name="Shippen D.E."/>
            <person name="Soerensen I."/>
            <person name="Sotooka R."/>
            <person name="Sugimoto N."/>
            <person name="Sugita M."/>
            <person name="Sumikawa N."/>
            <person name="Tanurdzic M."/>
            <person name="Theissen G."/>
            <person name="Ulvskov P."/>
            <person name="Wakazuki S."/>
            <person name="Weng J.K."/>
            <person name="Willats W.W."/>
            <person name="Wipf D."/>
            <person name="Wolf P.G."/>
            <person name="Yang L."/>
            <person name="Zimmer A.D."/>
            <person name="Zhu Q."/>
            <person name="Mitros T."/>
            <person name="Hellsten U."/>
            <person name="Loque D."/>
            <person name="Otillar R."/>
            <person name="Salamov A."/>
            <person name="Schmutz J."/>
            <person name="Shapiro H."/>
            <person name="Lindquist E."/>
            <person name="Lucas S."/>
            <person name="Rokhsar D."/>
            <person name="Grigoriev I.V."/>
        </authorList>
    </citation>
    <scope>NUCLEOTIDE SEQUENCE [LARGE SCALE GENOMIC DNA]</scope>
</reference>
<dbReference type="InParanoid" id="D8S2Q4"/>
<dbReference type="Pfam" id="PF02362">
    <property type="entry name" value="B3"/>
    <property type="match status" value="1"/>
</dbReference>
<keyword evidence="4" id="KW-0539">Nucleus</keyword>
<accession>D8S2Q4</accession>
<dbReference type="InterPro" id="IPR003340">
    <property type="entry name" value="B3_DNA-bd"/>
</dbReference>
<protein>
    <recommendedName>
        <fullName evidence="6">TF-B3 domain-containing protein</fullName>
    </recommendedName>
</protein>
<keyword evidence="3" id="KW-0804">Transcription</keyword>
<dbReference type="PROSITE" id="PS50863">
    <property type="entry name" value="B3"/>
    <property type="match status" value="1"/>
</dbReference>
<evidence type="ECO:0000259" key="6">
    <source>
        <dbReference type="PROSITE" id="PS50863"/>
    </source>
</evidence>
<proteinExistence type="predicted"/>
<evidence type="ECO:0000256" key="1">
    <source>
        <dbReference type="ARBA" id="ARBA00023015"/>
    </source>
</evidence>
<evidence type="ECO:0000256" key="2">
    <source>
        <dbReference type="ARBA" id="ARBA00023125"/>
    </source>
</evidence>
<evidence type="ECO:0000256" key="5">
    <source>
        <dbReference type="SAM" id="MobiDB-lite"/>
    </source>
</evidence>
<dbReference type="HOGENOM" id="CLU_066343_0_0_1"/>
<dbReference type="AlphaFoldDB" id="D8S2Q4"/>
<evidence type="ECO:0000256" key="4">
    <source>
        <dbReference type="ARBA" id="ARBA00023242"/>
    </source>
</evidence>
<evidence type="ECO:0000313" key="7">
    <source>
        <dbReference type="EMBL" id="EFJ21500.1"/>
    </source>
</evidence>
<keyword evidence="8" id="KW-1185">Reference proteome</keyword>
<dbReference type="KEGG" id="smo:SELMODRAFT_417284"/>
<keyword evidence="2" id="KW-0238">DNA-binding</keyword>
<gene>
    <name evidence="7" type="ORF">SELMODRAFT_417284</name>
</gene>
<feature type="region of interest" description="Disordered" evidence="5">
    <location>
        <begin position="213"/>
        <end position="240"/>
    </location>
</feature>
<dbReference type="InterPro" id="IPR015300">
    <property type="entry name" value="DNA-bd_pseudobarrel_sf"/>
</dbReference>
<dbReference type="InterPro" id="IPR044837">
    <property type="entry name" value="REM16-like"/>
</dbReference>
<dbReference type="GO" id="GO:0003677">
    <property type="term" value="F:DNA binding"/>
    <property type="evidence" value="ECO:0007669"/>
    <property type="project" value="UniProtKB-KW"/>
</dbReference>
<dbReference type="CDD" id="cd10017">
    <property type="entry name" value="B3_DNA"/>
    <property type="match status" value="1"/>
</dbReference>
<dbReference type="SMART" id="SM01019">
    <property type="entry name" value="B3"/>
    <property type="match status" value="1"/>
</dbReference>
<dbReference type="Gramene" id="EFJ21500">
    <property type="protein sequence ID" value="EFJ21500"/>
    <property type="gene ID" value="SELMODRAFT_417284"/>
</dbReference>
<organism evidence="8">
    <name type="scientific">Selaginella moellendorffii</name>
    <name type="common">Spikemoss</name>
    <dbReference type="NCBI Taxonomy" id="88036"/>
    <lineage>
        <taxon>Eukaryota</taxon>
        <taxon>Viridiplantae</taxon>
        <taxon>Streptophyta</taxon>
        <taxon>Embryophyta</taxon>
        <taxon>Tracheophyta</taxon>
        <taxon>Lycopodiopsida</taxon>
        <taxon>Selaginellales</taxon>
        <taxon>Selaginellaceae</taxon>
        <taxon>Selaginella</taxon>
    </lineage>
</organism>
<evidence type="ECO:0000313" key="8">
    <source>
        <dbReference type="Proteomes" id="UP000001514"/>
    </source>
</evidence>
<dbReference type="Proteomes" id="UP000001514">
    <property type="component" value="Unassembled WGS sequence"/>
</dbReference>
<dbReference type="EMBL" id="GL377599">
    <property type="protein sequence ID" value="EFJ21500.1"/>
    <property type="molecule type" value="Genomic_DNA"/>
</dbReference>
<name>D8S2Q4_SELML</name>
<feature type="domain" description="TF-B3" evidence="6">
    <location>
        <begin position="262"/>
        <end position="358"/>
    </location>
</feature>
<dbReference type="SUPFAM" id="SSF101936">
    <property type="entry name" value="DNA-binding pseudobarrel domain"/>
    <property type="match status" value="1"/>
</dbReference>